<dbReference type="eggNOG" id="COG2116">
    <property type="taxonomic scope" value="Bacteria"/>
</dbReference>
<evidence type="ECO:0000256" key="3">
    <source>
        <dbReference type="ARBA" id="ARBA00022989"/>
    </source>
</evidence>
<dbReference type="InterPro" id="IPR023271">
    <property type="entry name" value="Aquaporin-like"/>
</dbReference>
<feature type="transmembrane region" description="Helical" evidence="6">
    <location>
        <begin position="33"/>
        <end position="53"/>
    </location>
</feature>
<name>C0C2Q2_9FIRM</name>
<evidence type="ECO:0000313" key="7">
    <source>
        <dbReference type="EMBL" id="EEG73676.1"/>
    </source>
</evidence>
<evidence type="ECO:0000313" key="8">
    <source>
        <dbReference type="Proteomes" id="UP000004893"/>
    </source>
</evidence>
<accession>C0C2Q2</accession>
<keyword evidence="4 6" id="KW-0472">Membrane</keyword>
<feature type="transmembrane region" description="Helical" evidence="6">
    <location>
        <begin position="116"/>
        <end position="136"/>
    </location>
</feature>
<dbReference type="Gene3D" id="1.20.1080.10">
    <property type="entry name" value="Glycerol uptake facilitator protein"/>
    <property type="match status" value="1"/>
</dbReference>
<keyword evidence="2 6" id="KW-0812">Transmembrane</keyword>
<evidence type="ECO:0000256" key="1">
    <source>
        <dbReference type="ARBA" id="ARBA00004141"/>
    </source>
</evidence>
<dbReference type="AlphaFoldDB" id="C0C2Q2"/>
<evidence type="ECO:0000256" key="5">
    <source>
        <dbReference type="ARBA" id="ARBA00049660"/>
    </source>
</evidence>
<organism evidence="7 8">
    <name type="scientific">[Clostridium] hylemonae DSM 15053</name>
    <dbReference type="NCBI Taxonomy" id="553973"/>
    <lineage>
        <taxon>Bacteria</taxon>
        <taxon>Bacillati</taxon>
        <taxon>Bacillota</taxon>
        <taxon>Clostridia</taxon>
        <taxon>Lachnospirales</taxon>
        <taxon>Lachnospiraceae</taxon>
    </lineage>
</organism>
<proteinExistence type="inferred from homology"/>
<dbReference type="EMBL" id="ABYI02000023">
    <property type="protein sequence ID" value="EEG73676.1"/>
    <property type="molecule type" value="Genomic_DNA"/>
</dbReference>
<comment type="similarity">
    <text evidence="5">Belongs to the FNT transporter (TC 1.A.16) family.</text>
</comment>
<dbReference type="HOGENOM" id="CLU_098605_0_0_9"/>
<dbReference type="Proteomes" id="UP000004893">
    <property type="component" value="Unassembled WGS sequence"/>
</dbReference>
<evidence type="ECO:0000256" key="2">
    <source>
        <dbReference type="ARBA" id="ARBA00022692"/>
    </source>
</evidence>
<evidence type="ECO:0000256" key="4">
    <source>
        <dbReference type="ARBA" id="ARBA00023136"/>
    </source>
</evidence>
<dbReference type="PANTHER" id="PTHR30520">
    <property type="entry name" value="FORMATE TRANSPORTER-RELATED"/>
    <property type="match status" value="1"/>
</dbReference>
<sequence>MKRYIKIFFLAAGAGLFIGVGGIVYLSMENKTAGSLLFTVGLYAVVLNGLYLYTGKVGYIVNEAHKRAYGMLLLVTWAGNLAGAALAARAVLLSRIDGIREAAAGVCRIKLNDRPVSILILSFFCGLLMFIAVDGFREKGNPLILFLCVSVFILCGFEHCVANMFYFTLAEAWSVKAAGYLLIMTLGNSLGGMLVPAVKRLEVKVLI</sequence>
<reference evidence="7" key="2">
    <citation type="submission" date="2013-06" db="EMBL/GenBank/DDBJ databases">
        <title>Draft genome sequence of Clostridium hylemonae (DSM 15053).</title>
        <authorList>
            <person name="Sudarsanam P."/>
            <person name="Ley R."/>
            <person name="Guruge J."/>
            <person name="Turnbaugh P.J."/>
            <person name="Mahowald M."/>
            <person name="Liep D."/>
            <person name="Gordon J."/>
        </authorList>
    </citation>
    <scope>NUCLEOTIDE SEQUENCE</scope>
    <source>
        <strain evidence="7">DSM 15053</strain>
    </source>
</reference>
<keyword evidence="8" id="KW-1185">Reference proteome</keyword>
<feature type="transmembrane region" description="Helical" evidence="6">
    <location>
        <begin position="143"/>
        <end position="166"/>
    </location>
</feature>
<comment type="caution">
    <text evidence="7">The sequence shown here is derived from an EMBL/GenBank/DDBJ whole genome shotgun (WGS) entry which is preliminary data.</text>
</comment>
<protein>
    <recommendedName>
        <fullName evidence="9">Formate/nitrite transporter</fullName>
    </recommendedName>
</protein>
<dbReference type="InterPro" id="IPR000292">
    <property type="entry name" value="For/NO2_transpt"/>
</dbReference>
<dbReference type="RefSeq" id="WP_006443719.1">
    <property type="nucleotide sequence ID" value="NZ_CP036524.1"/>
</dbReference>
<feature type="transmembrane region" description="Helical" evidence="6">
    <location>
        <begin position="74"/>
        <end position="96"/>
    </location>
</feature>
<comment type="subcellular location">
    <subcellularLocation>
        <location evidence="1">Membrane</location>
        <topology evidence="1">Multi-pass membrane protein</topology>
    </subcellularLocation>
</comment>
<feature type="transmembrane region" description="Helical" evidence="6">
    <location>
        <begin position="7"/>
        <end position="27"/>
    </location>
</feature>
<feature type="transmembrane region" description="Helical" evidence="6">
    <location>
        <begin position="178"/>
        <end position="198"/>
    </location>
</feature>
<gene>
    <name evidence="7" type="ORF">CLOHYLEM_06358</name>
</gene>
<reference evidence="7" key="1">
    <citation type="submission" date="2009-02" db="EMBL/GenBank/DDBJ databases">
        <authorList>
            <person name="Fulton L."/>
            <person name="Clifton S."/>
            <person name="Fulton B."/>
            <person name="Xu J."/>
            <person name="Minx P."/>
            <person name="Pepin K.H."/>
            <person name="Johnson M."/>
            <person name="Bhonagiri V."/>
            <person name="Nash W.E."/>
            <person name="Mardis E.R."/>
            <person name="Wilson R.K."/>
        </authorList>
    </citation>
    <scope>NUCLEOTIDE SEQUENCE [LARGE SCALE GENOMIC DNA]</scope>
    <source>
        <strain evidence="7">DSM 15053</strain>
    </source>
</reference>
<dbReference type="OrthoDB" id="9786493at2"/>
<dbReference type="PANTHER" id="PTHR30520:SF6">
    <property type="entry name" value="FORMATE_NITRATE FAMILY TRANSPORTER (EUROFUNG)"/>
    <property type="match status" value="1"/>
</dbReference>
<evidence type="ECO:0000256" key="6">
    <source>
        <dbReference type="SAM" id="Phobius"/>
    </source>
</evidence>
<dbReference type="STRING" id="553973.CLOHYLEM_06358"/>
<evidence type="ECO:0008006" key="9">
    <source>
        <dbReference type="Google" id="ProtNLM"/>
    </source>
</evidence>
<dbReference type="GO" id="GO:0015499">
    <property type="term" value="F:formate transmembrane transporter activity"/>
    <property type="evidence" value="ECO:0007669"/>
    <property type="project" value="TreeGrafter"/>
</dbReference>
<dbReference type="GO" id="GO:0005886">
    <property type="term" value="C:plasma membrane"/>
    <property type="evidence" value="ECO:0007669"/>
    <property type="project" value="TreeGrafter"/>
</dbReference>
<dbReference type="Pfam" id="PF01226">
    <property type="entry name" value="Form_Nir_trans"/>
    <property type="match status" value="1"/>
</dbReference>
<keyword evidence="3 6" id="KW-1133">Transmembrane helix</keyword>